<feature type="transmembrane region" description="Helical" evidence="1">
    <location>
        <begin position="32"/>
        <end position="53"/>
    </location>
</feature>
<accession>A0ABV6G5N4</accession>
<proteinExistence type="predicted"/>
<keyword evidence="1" id="KW-0812">Transmembrane</keyword>
<gene>
    <name evidence="2" type="ORF">ACFFHW_13400</name>
</gene>
<evidence type="ECO:0000313" key="2">
    <source>
        <dbReference type="EMBL" id="MFC0268969.1"/>
    </source>
</evidence>
<dbReference type="RefSeq" id="WP_019951413.1">
    <property type="nucleotide sequence ID" value="NZ_JBHLVX010000050.1"/>
</dbReference>
<dbReference type="SUPFAM" id="SSF52833">
    <property type="entry name" value="Thioredoxin-like"/>
    <property type="match status" value="1"/>
</dbReference>
<evidence type="ECO:0000256" key="1">
    <source>
        <dbReference type="SAM" id="Phobius"/>
    </source>
</evidence>
<dbReference type="InterPro" id="IPR036249">
    <property type="entry name" value="Thioredoxin-like_sf"/>
</dbReference>
<evidence type="ECO:0008006" key="4">
    <source>
        <dbReference type="Google" id="ProtNLM"/>
    </source>
</evidence>
<protein>
    <recommendedName>
        <fullName evidence="4">Thioredoxin domain-containing protein</fullName>
    </recommendedName>
</protein>
<dbReference type="EMBL" id="JBHLVX010000050">
    <property type="protein sequence ID" value="MFC0268969.1"/>
    <property type="molecule type" value="Genomic_DNA"/>
</dbReference>
<dbReference type="Proteomes" id="UP001589814">
    <property type="component" value="Unassembled WGS sequence"/>
</dbReference>
<reference evidence="2 3" key="1">
    <citation type="submission" date="2024-09" db="EMBL/GenBank/DDBJ databases">
        <authorList>
            <person name="Sun Q."/>
            <person name="Mori K."/>
        </authorList>
    </citation>
    <scope>NUCLEOTIDE SEQUENCE [LARGE SCALE GENOMIC DNA]</scope>
    <source>
        <strain evidence="2 3">CCM 7415</strain>
    </source>
</reference>
<sequence length="165" mass="18531">MPFDPPPVWLLPPVIAALVAARWLWRQQMNIAALSLTLAALLGTLFVTGYRAVHTPRPYALATPVELVDIAGRPHGLPSEVPAPLVLWRSDCQACRARLSQLAELPDEERRQWRLVNQGEALLTVQRYVDNTHPNRFADRQILLDPRQRLWAQSGEPSLPTIIAP</sequence>
<comment type="caution">
    <text evidence="2">The sequence shown here is derived from an EMBL/GenBank/DDBJ whole genome shotgun (WGS) entry which is preliminary data.</text>
</comment>
<keyword evidence="1" id="KW-1133">Transmembrane helix</keyword>
<feature type="transmembrane region" description="Helical" evidence="1">
    <location>
        <begin position="6"/>
        <end position="25"/>
    </location>
</feature>
<organism evidence="2 3">
    <name type="scientific">Kushneria aurantia</name>
    <dbReference type="NCBI Taxonomy" id="504092"/>
    <lineage>
        <taxon>Bacteria</taxon>
        <taxon>Pseudomonadati</taxon>
        <taxon>Pseudomonadota</taxon>
        <taxon>Gammaproteobacteria</taxon>
        <taxon>Oceanospirillales</taxon>
        <taxon>Halomonadaceae</taxon>
        <taxon>Kushneria</taxon>
    </lineage>
</organism>
<keyword evidence="3" id="KW-1185">Reference proteome</keyword>
<evidence type="ECO:0000313" key="3">
    <source>
        <dbReference type="Proteomes" id="UP001589814"/>
    </source>
</evidence>
<name>A0ABV6G5N4_9GAMM</name>
<keyword evidence="1" id="KW-0472">Membrane</keyword>